<dbReference type="NCBIfam" id="TIGR00797">
    <property type="entry name" value="matE"/>
    <property type="match status" value="1"/>
</dbReference>
<evidence type="ECO:0000256" key="6">
    <source>
        <dbReference type="SAM" id="Phobius"/>
    </source>
</evidence>
<gene>
    <name evidence="7" type="ordered locus">Srot_0778</name>
</gene>
<dbReference type="GO" id="GO:0005886">
    <property type="term" value="C:plasma membrane"/>
    <property type="evidence" value="ECO:0007669"/>
    <property type="project" value="TreeGrafter"/>
</dbReference>
<evidence type="ECO:0000256" key="3">
    <source>
        <dbReference type="ARBA" id="ARBA00020268"/>
    </source>
</evidence>
<keyword evidence="4" id="KW-0813">Transport</keyword>
<feature type="transmembrane region" description="Helical" evidence="6">
    <location>
        <begin position="315"/>
        <end position="337"/>
    </location>
</feature>
<name>D6ZDJ3_SEGRD</name>
<feature type="transmembrane region" description="Helical" evidence="6">
    <location>
        <begin position="162"/>
        <end position="186"/>
    </location>
</feature>
<organism evidence="7 8">
    <name type="scientific">Segniliparus rotundus (strain ATCC BAA-972 / CDC 1076 / CIP 108378 / DSM 44985 / JCM 13578)</name>
    <dbReference type="NCBI Taxonomy" id="640132"/>
    <lineage>
        <taxon>Bacteria</taxon>
        <taxon>Bacillati</taxon>
        <taxon>Actinomycetota</taxon>
        <taxon>Actinomycetes</taxon>
        <taxon>Mycobacteriales</taxon>
        <taxon>Segniliparaceae</taxon>
        <taxon>Segniliparus</taxon>
    </lineage>
</organism>
<evidence type="ECO:0000256" key="2">
    <source>
        <dbReference type="ARBA" id="ARBA00010199"/>
    </source>
</evidence>
<feature type="transmembrane region" description="Helical" evidence="6">
    <location>
        <begin position="281"/>
        <end position="303"/>
    </location>
</feature>
<dbReference type="InterPro" id="IPR050222">
    <property type="entry name" value="MATE_MdtK"/>
</dbReference>
<dbReference type="PANTHER" id="PTHR43298">
    <property type="entry name" value="MULTIDRUG RESISTANCE PROTEIN NORM-RELATED"/>
    <property type="match status" value="1"/>
</dbReference>
<dbReference type="Pfam" id="PF01554">
    <property type="entry name" value="MatE"/>
    <property type="match status" value="2"/>
</dbReference>
<comment type="similarity">
    <text evidence="2">Belongs to the multi antimicrobial extrusion (MATE) (TC 2.A.66.1) family.</text>
</comment>
<dbReference type="InterPro" id="IPR002528">
    <property type="entry name" value="MATE_fam"/>
</dbReference>
<accession>D6ZDJ3</accession>
<keyword evidence="8" id="KW-1185">Reference proteome</keyword>
<keyword evidence="6" id="KW-1133">Transmembrane helix</keyword>
<feature type="transmembrane region" description="Helical" evidence="6">
    <location>
        <begin position="96"/>
        <end position="120"/>
    </location>
</feature>
<protein>
    <recommendedName>
        <fullName evidence="3">Probable multidrug resistance protein NorM</fullName>
    </recommendedName>
    <alternativeName>
        <fullName evidence="5">Multidrug-efflux transporter</fullName>
    </alternativeName>
</protein>
<dbReference type="OrthoDB" id="9780160at2"/>
<evidence type="ECO:0000256" key="5">
    <source>
        <dbReference type="ARBA" id="ARBA00031636"/>
    </source>
</evidence>
<feature type="transmembrane region" description="Helical" evidence="6">
    <location>
        <begin position="132"/>
        <end position="150"/>
    </location>
</feature>
<feature type="transmembrane region" description="Helical" evidence="6">
    <location>
        <begin position="254"/>
        <end position="275"/>
    </location>
</feature>
<dbReference type="AlphaFoldDB" id="D6ZDJ3"/>
<feature type="transmembrane region" description="Helical" evidence="6">
    <location>
        <begin position="192"/>
        <end position="215"/>
    </location>
</feature>
<dbReference type="GO" id="GO:0042910">
    <property type="term" value="F:xenobiotic transmembrane transporter activity"/>
    <property type="evidence" value="ECO:0007669"/>
    <property type="project" value="InterPro"/>
</dbReference>
<evidence type="ECO:0000256" key="4">
    <source>
        <dbReference type="ARBA" id="ARBA00022448"/>
    </source>
</evidence>
<keyword evidence="6" id="KW-0472">Membrane</keyword>
<evidence type="ECO:0000313" key="8">
    <source>
        <dbReference type="Proteomes" id="UP000002247"/>
    </source>
</evidence>
<dbReference type="GO" id="GO:0015297">
    <property type="term" value="F:antiporter activity"/>
    <property type="evidence" value="ECO:0007669"/>
    <property type="project" value="InterPro"/>
</dbReference>
<feature type="transmembrane region" description="Helical" evidence="6">
    <location>
        <begin position="343"/>
        <end position="368"/>
    </location>
</feature>
<dbReference type="KEGG" id="srt:Srot_0778"/>
<feature type="transmembrane region" description="Helical" evidence="6">
    <location>
        <begin position="389"/>
        <end position="411"/>
    </location>
</feature>
<feature type="transmembrane region" description="Helical" evidence="6">
    <location>
        <begin position="417"/>
        <end position="438"/>
    </location>
</feature>
<dbReference type="Proteomes" id="UP000002247">
    <property type="component" value="Chromosome"/>
</dbReference>
<keyword evidence="6" id="KW-0812">Transmembrane</keyword>
<dbReference type="HOGENOM" id="CLU_012893_6_3_11"/>
<feature type="transmembrane region" description="Helical" evidence="6">
    <location>
        <begin position="37"/>
        <end position="57"/>
    </location>
</feature>
<dbReference type="EMBL" id="CP001958">
    <property type="protein sequence ID" value="ADG97257.1"/>
    <property type="molecule type" value="Genomic_DNA"/>
</dbReference>
<dbReference type="PANTHER" id="PTHR43298:SF2">
    <property type="entry name" value="FMN_FAD EXPORTER YEEO-RELATED"/>
    <property type="match status" value="1"/>
</dbReference>
<sequence length="450" mass="45865">MTTVTTTRSRLKELAALAAPIAGIQLAQVALTTTDTIMMGVLGAIALAAGGLAITLFNQVRTMCVGLITGLGNQIAHAQGRGAPADQVRGIARAGLIVATLAGLLGAVLLVALSYALAWLGQDPQVLAGARPMMAALAPGLVPLLWLQALRQFAVGVRKPKSLLPVMLASIAVNAALNFAFVYGWLGAPRLGLTGVGLATTFVQLFSVAAFWLIVRRDRDLAPLLTGTGRPTAREIKDVLALGLPTALTYGSEAGLFSVAALLIGHFGAAALAAHNAVNQIVYIVFQISVGLSHGSSVLVSHAMGRREPAEAREAAKTALSVGGAVMALIGAVYLIAPRLVLWPFHISGDAAAIAGTLLIVAVVQQFFDNAQNIAVGLLRGLGDAKSGLKITLVGYWAVGLPVALVGGLALGWGAPGVWLGLSAGLAFCAAMMVRAFLRGTATGAGAPPG</sequence>
<proteinExistence type="inferred from homology"/>
<comment type="function">
    <text evidence="1">Multidrug efflux pump.</text>
</comment>
<reference evidence="7 8" key="1">
    <citation type="journal article" date="2010" name="Stand. Genomic Sci.">
        <title>Complete genome sequence of Segniliparus rotundus type strain (CDC 1076).</title>
        <authorList>
            <person name="Sikorski J."/>
            <person name="Lapidus A."/>
            <person name="Copeland A."/>
            <person name="Misra M."/>
            <person name="Glavina Del Rio T."/>
            <person name="Nolan M."/>
            <person name="Lucas S."/>
            <person name="Chen F."/>
            <person name="Tice H."/>
            <person name="Cheng J.F."/>
            <person name="Jando M."/>
            <person name="Schneider S."/>
            <person name="Bruce D."/>
            <person name="Goodwin L."/>
            <person name="Pitluck S."/>
            <person name="Liolios K."/>
            <person name="Mikhailova N."/>
            <person name="Pati A."/>
            <person name="Ivanova N."/>
            <person name="Mavromatis K."/>
            <person name="Chen A."/>
            <person name="Palaniappan K."/>
            <person name="Chertkov O."/>
            <person name="Land M."/>
            <person name="Hauser L."/>
            <person name="Chang Y.J."/>
            <person name="Jeffries C.D."/>
            <person name="Brettin T."/>
            <person name="Detter J.C."/>
            <person name="Han C."/>
            <person name="Rohde M."/>
            <person name="Goker M."/>
            <person name="Bristow J."/>
            <person name="Eisen J.A."/>
            <person name="Markowitz V."/>
            <person name="Hugenholtz P."/>
            <person name="Kyrpides N.C."/>
            <person name="Klenk H.P."/>
        </authorList>
    </citation>
    <scope>NUCLEOTIDE SEQUENCE [LARGE SCALE GENOMIC DNA]</scope>
    <source>
        <strain evidence="8">ATCC BAA-972 / CDC 1076 / CIP 108378 / DSM 44985 / JCM 13578</strain>
    </source>
</reference>
<dbReference type="CDD" id="cd13131">
    <property type="entry name" value="MATE_NorM_like"/>
    <property type="match status" value="1"/>
</dbReference>
<dbReference type="eggNOG" id="COG0534">
    <property type="taxonomic scope" value="Bacteria"/>
</dbReference>
<dbReference type="STRING" id="640132.Srot_0778"/>
<evidence type="ECO:0000313" key="7">
    <source>
        <dbReference type="EMBL" id="ADG97257.1"/>
    </source>
</evidence>
<evidence type="ECO:0000256" key="1">
    <source>
        <dbReference type="ARBA" id="ARBA00003408"/>
    </source>
</evidence>